<proteinExistence type="predicted"/>
<protein>
    <recommendedName>
        <fullName evidence="3">Polyketide cyclase</fullName>
    </recommendedName>
</protein>
<dbReference type="CDD" id="cd07822">
    <property type="entry name" value="SRPBCC_4"/>
    <property type="match status" value="1"/>
</dbReference>
<dbReference type="InterPro" id="IPR019587">
    <property type="entry name" value="Polyketide_cyclase/dehydratase"/>
</dbReference>
<dbReference type="Proteomes" id="UP001228905">
    <property type="component" value="Unassembled WGS sequence"/>
</dbReference>
<evidence type="ECO:0008006" key="3">
    <source>
        <dbReference type="Google" id="ProtNLM"/>
    </source>
</evidence>
<dbReference type="SUPFAM" id="SSF55961">
    <property type="entry name" value="Bet v1-like"/>
    <property type="match status" value="1"/>
</dbReference>
<accession>A0ABU0IZ66</accession>
<name>A0ABU0IZ66_9CAUL</name>
<gene>
    <name evidence="1" type="ORF">QO010_004431</name>
</gene>
<organism evidence="1 2">
    <name type="scientific">Caulobacter ginsengisoli</name>
    <dbReference type="NCBI Taxonomy" id="400775"/>
    <lineage>
        <taxon>Bacteria</taxon>
        <taxon>Pseudomonadati</taxon>
        <taxon>Pseudomonadota</taxon>
        <taxon>Alphaproteobacteria</taxon>
        <taxon>Caulobacterales</taxon>
        <taxon>Caulobacteraceae</taxon>
        <taxon>Caulobacter</taxon>
    </lineage>
</organism>
<dbReference type="Pfam" id="PF10604">
    <property type="entry name" value="Polyketide_cyc2"/>
    <property type="match status" value="1"/>
</dbReference>
<dbReference type="InterPro" id="IPR023393">
    <property type="entry name" value="START-like_dom_sf"/>
</dbReference>
<dbReference type="PANTHER" id="PTHR36166">
    <property type="entry name" value="CHROMOSOME 9, WHOLE GENOME SHOTGUN SEQUENCE"/>
    <property type="match status" value="1"/>
</dbReference>
<dbReference type="PANTHER" id="PTHR36166:SF1">
    <property type="entry name" value="SRPBCC DOMAIN-CONTAINING PROTEIN"/>
    <property type="match status" value="1"/>
</dbReference>
<keyword evidence="2" id="KW-1185">Reference proteome</keyword>
<sequence>MPIYIENRTGVAAPAEIVWEVLTDLAHWPDWNPLYARAEGQVKIGSVWTLALKLPGRPDEVQRPKVLDWAPNDHIHLQSKNFFVATLRYLEIEALSEVGCIFSNGEAFSGMLAGPIIKPFRRDLQKGFTAMGEAMRTKAEALWQSRGGKPTSSS</sequence>
<reference evidence="1 2" key="1">
    <citation type="submission" date="2023-07" db="EMBL/GenBank/DDBJ databases">
        <title>Genomic Encyclopedia of Type Strains, Phase IV (KMG-IV): sequencing the most valuable type-strain genomes for metagenomic binning, comparative biology and taxonomic classification.</title>
        <authorList>
            <person name="Goeker M."/>
        </authorList>
    </citation>
    <scope>NUCLEOTIDE SEQUENCE [LARGE SCALE GENOMIC DNA]</scope>
    <source>
        <strain evidence="1 2">DSM 18695</strain>
    </source>
</reference>
<comment type="caution">
    <text evidence="1">The sequence shown here is derived from an EMBL/GenBank/DDBJ whole genome shotgun (WGS) entry which is preliminary data.</text>
</comment>
<dbReference type="EMBL" id="JAUSVS010000013">
    <property type="protein sequence ID" value="MDQ0466635.1"/>
    <property type="molecule type" value="Genomic_DNA"/>
</dbReference>
<evidence type="ECO:0000313" key="2">
    <source>
        <dbReference type="Proteomes" id="UP001228905"/>
    </source>
</evidence>
<dbReference type="RefSeq" id="WP_307352768.1">
    <property type="nucleotide sequence ID" value="NZ_JAUSVS010000013.1"/>
</dbReference>
<dbReference type="Gene3D" id="3.30.530.20">
    <property type="match status" value="1"/>
</dbReference>
<evidence type="ECO:0000313" key="1">
    <source>
        <dbReference type="EMBL" id="MDQ0466635.1"/>
    </source>
</evidence>